<organism evidence="5 6">
    <name type="scientific">Devosia subaequoris</name>
    <dbReference type="NCBI Taxonomy" id="395930"/>
    <lineage>
        <taxon>Bacteria</taxon>
        <taxon>Pseudomonadati</taxon>
        <taxon>Pseudomonadota</taxon>
        <taxon>Alphaproteobacteria</taxon>
        <taxon>Hyphomicrobiales</taxon>
        <taxon>Devosiaceae</taxon>
        <taxon>Devosia</taxon>
    </lineage>
</organism>
<keyword evidence="3" id="KW-0472">Membrane</keyword>
<dbReference type="SUPFAM" id="SSF55073">
    <property type="entry name" value="Nucleotide cyclase"/>
    <property type="match status" value="1"/>
</dbReference>
<dbReference type="EC" id="2.7.7.65" evidence="1"/>
<sequence length="404" mass="43232">MSAAAFVLTINLFIAGIFATAFGVVAAYQRSALGARWLAFAYGLGAPNVVLEFVLPFQDDHRLVSFGIFAVFLLALAGCVVGLAHHYRIRPPWLLLAVAILASLLVNIAILEMPRASFLRNLLYQAPYALVQAIGLGVILAIKRKRALDLALLAIYFISTLHFLAKPTLAMAIGSGAVPQAYMSSTYAAVSQTLGAVLLIANGLMMLLIIVRDVMADMTARSETDTLSNLLNRRGFEDRGESALALAARSGVPAVMIVADLDYFKQINDTYGHAAGDNVIAVFARILEECAAPHAVLGRLGGEEFGAFLPGANLTTGKLYAETVRHAFRSLPAGETGLREPASASLGVAQLMPYDHLADLLRRADGALYEAKNDGRDCVRMAMPAAARQPEGARLAGRRDRFSS</sequence>
<name>A0A7W6INV1_9HYPH</name>
<dbReference type="RefSeq" id="WP_183311164.1">
    <property type="nucleotide sequence ID" value="NZ_JACIEW010000004.1"/>
</dbReference>
<dbReference type="PANTHER" id="PTHR45138:SF9">
    <property type="entry name" value="DIGUANYLATE CYCLASE DGCM-RELATED"/>
    <property type="match status" value="1"/>
</dbReference>
<protein>
    <recommendedName>
        <fullName evidence="1">diguanylate cyclase</fullName>
        <ecNumber evidence="1">2.7.7.65</ecNumber>
    </recommendedName>
</protein>
<dbReference type="Pfam" id="PF00990">
    <property type="entry name" value="GGDEF"/>
    <property type="match status" value="1"/>
</dbReference>
<dbReference type="PROSITE" id="PS50887">
    <property type="entry name" value="GGDEF"/>
    <property type="match status" value="1"/>
</dbReference>
<evidence type="ECO:0000256" key="1">
    <source>
        <dbReference type="ARBA" id="ARBA00012528"/>
    </source>
</evidence>
<feature type="transmembrane region" description="Helical" evidence="3">
    <location>
        <begin position="93"/>
        <end position="110"/>
    </location>
</feature>
<comment type="caution">
    <text evidence="5">The sequence shown here is derived from an EMBL/GenBank/DDBJ whole genome shotgun (WGS) entry which is preliminary data.</text>
</comment>
<dbReference type="InterPro" id="IPR000160">
    <property type="entry name" value="GGDEF_dom"/>
</dbReference>
<proteinExistence type="predicted"/>
<dbReference type="InterPro" id="IPR043128">
    <property type="entry name" value="Rev_trsase/Diguanyl_cyclase"/>
</dbReference>
<feature type="transmembrane region" description="Helical" evidence="3">
    <location>
        <begin position="63"/>
        <end position="84"/>
    </location>
</feature>
<dbReference type="AlphaFoldDB" id="A0A7W6INV1"/>
<evidence type="ECO:0000313" key="5">
    <source>
        <dbReference type="EMBL" id="MBB4052465.1"/>
    </source>
</evidence>
<dbReference type="Gene3D" id="3.30.70.270">
    <property type="match status" value="1"/>
</dbReference>
<feature type="domain" description="GGDEF" evidence="4">
    <location>
        <begin position="252"/>
        <end position="384"/>
    </location>
</feature>
<dbReference type="SMART" id="SM00267">
    <property type="entry name" value="GGDEF"/>
    <property type="match status" value="1"/>
</dbReference>
<dbReference type="CDD" id="cd01949">
    <property type="entry name" value="GGDEF"/>
    <property type="match status" value="1"/>
</dbReference>
<feature type="transmembrane region" description="Helical" evidence="3">
    <location>
        <begin position="37"/>
        <end position="57"/>
    </location>
</feature>
<dbReference type="GO" id="GO:0052621">
    <property type="term" value="F:diguanylate cyclase activity"/>
    <property type="evidence" value="ECO:0007669"/>
    <property type="project" value="UniProtKB-EC"/>
</dbReference>
<keyword evidence="6" id="KW-1185">Reference proteome</keyword>
<keyword evidence="3" id="KW-1133">Transmembrane helix</keyword>
<comment type="catalytic activity">
    <reaction evidence="2">
        <text>2 GTP = 3',3'-c-di-GMP + 2 diphosphate</text>
        <dbReference type="Rhea" id="RHEA:24898"/>
        <dbReference type="ChEBI" id="CHEBI:33019"/>
        <dbReference type="ChEBI" id="CHEBI:37565"/>
        <dbReference type="ChEBI" id="CHEBI:58805"/>
        <dbReference type="EC" id="2.7.7.65"/>
    </reaction>
</comment>
<dbReference type="Proteomes" id="UP000547011">
    <property type="component" value="Unassembled WGS sequence"/>
</dbReference>
<evidence type="ECO:0000313" key="6">
    <source>
        <dbReference type="Proteomes" id="UP000547011"/>
    </source>
</evidence>
<evidence type="ECO:0000259" key="4">
    <source>
        <dbReference type="PROSITE" id="PS50887"/>
    </source>
</evidence>
<dbReference type="EMBL" id="JACIEW010000004">
    <property type="protein sequence ID" value="MBB4052465.1"/>
    <property type="molecule type" value="Genomic_DNA"/>
</dbReference>
<feature type="transmembrane region" description="Helical" evidence="3">
    <location>
        <begin position="147"/>
        <end position="165"/>
    </location>
</feature>
<dbReference type="PANTHER" id="PTHR45138">
    <property type="entry name" value="REGULATORY COMPONENTS OF SENSORY TRANSDUCTION SYSTEM"/>
    <property type="match status" value="1"/>
</dbReference>
<feature type="transmembrane region" description="Helical" evidence="3">
    <location>
        <begin position="122"/>
        <end position="142"/>
    </location>
</feature>
<reference evidence="5 6" key="1">
    <citation type="submission" date="2020-08" db="EMBL/GenBank/DDBJ databases">
        <title>Genomic Encyclopedia of Type Strains, Phase IV (KMG-IV): sequencing the most valuable type-strain genomes for metagenomic binning, comparative biology and taxonomic classification.</title>
        <authorList>
            <person name="Goeker M."/>
        </authorList>
    </citation>
    <scope>NUCLEOTIDE SEQUENCE [LARGE SCALE GENOMIC DNA]</scope>
    <source>
        <strain evidence="5 6">DSM 23447</strain>
    </source>
</reference>
<dbReference type="NCBIfam" id="TIGR00254">
    <property type="entry name" value="GGDEF"/>
    <property type="match status" value="1"/>
</dbReference>
<feature type="transmembrane region" description="Helical" evidence="3">
    <location>
        <begin position="6"/>
        <end position="28"/>
    </location>
</feature>
<evidence type="ECO:0000256" key="3">
    <source>
        <dbReference type="SAM" id="Phobius"/>
    </source>
</evidence>
<feature type="transmembrane region" description="Helical" evidence="3">
    <location>
        <begin position="185"/>
        <end position="211"/>
    </location>
</feature>
<evidence type="ECO:0000256" key="2">
    <source>
        <dbReference type="ARBA" id="ARBA00034247"/>
    </source>
</evidence>
<dbReference type="InterPro" id="IPR029787">
    <property type="entry name" value="Nucleotide_cyclase"/>
</dbReference>
<accession>A0A7W6INV1</accession>
<keyword evidence="3" id="KW-0812">Transmembrane</keyword>
<gene>
    <name evidence="5" type="ORF">GGR20_002108</name>
</gene>
<dbReference type="FunFam" id="3.30.70.270:FF:000001">
    <property type="entry name" value="Diguanylate cyclase domain protein"/>
    <property type="match status" value="1"/>
</dbReference>
<dbReference type="InterPro" id="IPR050469">
    <property type="entry name" value="Diguanylate_Cyclase"/>
</dbReference>